<keyword evidence="4" id="KW-1133">Transmembrane helix</keyword>
<dbReference type="SUPFAM" id="SSF49299">
    <property type="entry name" value="PKD domain"/>
    <property type="match status" value="4"/>
</dbReference>
<feature type="domain" description="PKD" evidence="7">
    <location>
        <begin position="331"/>
        <end position="378"/>
    </location>
</feature>
<evidence type="ECO:0000256" key="2">
    <source>
        <dbReference type="ARBA" id="ARBA00022692"/>
    </source>
</evidence>
<keyword evidence="6" id="KW-0732">Signal</keyword>
<reference evidence="9" key="1">
    <citation type="journal article" date="2019" name="Int. J. Syst. Evol. Microbiol.">
        <title>The Global Catalogue of Microorganisms (GCM) 10K type strain sequencing project: providing services to taxonomists for standard genome sequencing and annotation.</title>
        <authorList>
            <consortium name="The Broad Institute Genomics Platform"/>
            <consortium name="The Broad Institute Genome Sequencing Center for Infectious Disease"/>
            <person name="Wu L."/>
            <person name="Ma J."/>
        </authorList>
    </citation>
    <scope>NUCLEOTIDE SEQUENCE [LARGE SCALE GENOMIC DNA]</scope>
    <source>
        <strain evidence="9">JCM 31921</strain>
    </source>
</reference>
<comment type="caution">
    <text evidence="8">The sequence shown here is derived from an EMBL/GenBank/DDBJ whole genome shotgun (WGS) entry which is preliminary data.</text>
</comment>
<dbReference type="PANTHER" id="PTHR46730:SF1">
    <property type="entry name" value="PLAT DOMAIN-CONTAINING PROTEIN"/>
    <property type="match status" value="1"/>
</dbReference>
<evidence type="ECO:0000256" key="6">
    <source>
        <dbReference type="SAM" id="SignalP"/>
    </source>
</evidence>
<sequence>MSKQTFWAACILLLAAFLSAGHSYAGCKLPGGWTQIDSCPVFQFEGNKPLDSSGKPYTDSCLKYTWNFGDSATASGRIVTHTYTKNGTYYVCLKIQDLCRGCDTTICKTVTVSCYYPTKCKMPRGWSQIDSCPFYHFEGNNPLDSSGKPYTNPCLKYTWNFGDGYTASGRIASHTYSTGGTYNVCMTVLDTCKGCDTIICKKVYVSCISSGCTLPVGWSSSDSCGHFSFEGKNPVDSSGKPYTDSCLQYTWTFGDGTSGTGRLITHTYTATGTYIVCLKVKNLCFGCDTTICKKVSVTCVSAPKACNLPDGWSSKSDSCSNWTFEGHRPLDASGKPYTDSCLVYLWSFGDSSVATGRVVSHHYATVGKYTVCLRIIDTCRGCDTMICNSVGIPCYSPALTTDIQSVSGEASTLSVFPNPANGNFTIRSAGRQQYRVFDAFGRMVMSGQFTDRISLSASELSTGVYSVQCISNDQVQQTRLVITR</sequence>
<proteinExistence type="predicted"/>
<feature type="domain" description="PKD" evidence="7">
    <location>
        <begin position="152"/>
        <end position="191"/>
    </location>
</feature>
<evidence type="ECO:0000313" key="8">
    <source>
        <dbReference type="EMBL" id="GAA4449062.1"/>
    </source>
</evidence>
<dbReference type="InterPro" id="IPR000601">
    <property type="entry name" value="PKD_dom"/>
</dbReference>
<organism evidence="8 9">
    <name type="scientific">Rurimicrobium arvi</name>
    <dbReference type="NCBI Taxonomy" id="2049916"/>
    <lineage>
        <taxon>Bacteria</taxon>
        <taxon>Pseudomonadati</taxon>
        <taxon>Bacteroidota</taxon>
        <taxon>Chitinophagia</taxon>
        <taxon>Chitinophagales</taxon>
        <taxon>Chitinophagaceae</taxon>
        <taxon>Rurimicrobium</taxon>
    </lineage>
</organism>
<keyword evidence="5" id="KW-0472">Membrane</keyword>
<feature type="domain" description="PKD" evidence="7">
    <location>
        <begin position="51"/>
        <end position="97"/>
    </location>
</feature>
<dbReference type="RefSeq" id="WP_344821881.1">
    <property type="nucleotide sequence ID" value="NZ_BAABEZ010000001.1"/>
</dbReference>
<dbReference type="InterPro" id="IPR035986">
    <property type="entry name" value="PKD_dom_sf"/>
</dbReference>
<evidence type="ECO:0000256" key="4">
    <source>
        <dbReference type="ARBA" id="ARBA00022989"/>
    </source>
</evidence>
<name>A0ABP8MDX3_9BACT</name>
<dbReference type="PROSITE" id="PS50093">
    <property type="entry name" value="PKD"/>
    <property type="match status" value="4"/>
</dbReference>
<keyword evidence="9" id="KW-1185">Reference proteome</keyword>
<dbReference type="NCBIfam" id="TIGR04183">
    <property type="entry name" value="Por_Secre_tail"/>
    <property type="match status" value="1"/>
</dbReference>
<evidence type="ECO:0000259" key="7">
    <source>
        <dbReference type="PROSITE" id="PS50093"/>
    </source>
</evidence>
<keyword evidence="3" id="KW-0677">Repeat</keyword>
<comment type="subcellular location">
    <subcellularLocation>
        <location evidence="1">Membrane</location>
        <topology evidence="1">Multi-pass membrane protein</topology>
    </subcellularLocation>
</comment>
<gene>
    <name evidence="8" type="ORF">GCM10023092_02590</name>
</gene>
<dbReference type="EMBL" id="BAABEZ010000001">
    <property type="protein sequence ID" value="GAA4449062.1"/>
    <property type="molecule type" value="Genomic_DNA"/>
</dbReference>
<dbReference type="InterPro" id="IPR026444">
    <property type="entry name" value="Secre_tail"/>
</dbReference>
<feature type="domain" description="PKD" evidence="7">
    <location>
        <begin position="236"/>
        <end position="282"/>
    </location>
</feature>
<dbReference type="Proteomes" id="UP001501410">
    <property type="component" value="Unassembled WGS sequence"/>
</dbReference>
<dbReference type="Pfam" id="PF18911">
    <property type="entry name" value="PKD_4"/>
    <property type="match status" value="4"/>
</dbReference>
<dbReference type="InterPro" id="IPR022409">
    <property type="entry name" value="PKD/Chitinase_dom"/>
</dbReference>
<dbReference type="PANTHER" id="PTHR46730">
    <property type="entry name" value="POLYCYSTIN-1"/>
    <property type="match status" value="1"/>
</dbReference>
<evidence type="ECO:0000313" key="9">
    <source>
        <dbReference type="Proteomes" id="UP001501410"/>
    </source>
</evidence>
<evidence type="ECO:0000256" key="3">
    <source>
        <dbReference type="ARBA" id="ARBA00022737"/>
    </source>
</evidence>
<dbReference type="Gene3D" id="2.60.40.10">
    <property type="entry name" value="Immunoglobulins"/>
    <property type="match status" value="4"/>
</dbReference>
<dbReference type="Pfam" id="PF18962">
    <property type="entry name" value="Por_Secre_tail"/>
    <property type="match status" value="1"/>
</dbReference>
<evidence type="ECO:0000256" key="5">
    <source>
        <dbReference type="ARBA" id="ARBA00023136"/>
    </source>
</evidence>
<accession>A0ABP8MDX3</accession>
<protein>
    <recommendedName>
        <fullName evidence="7">PKD domain-containing protein</fullName>
    </recommendedName>
</protein>
<feature type="chain" id="PRO_5046021594" description="PKD domain-containing protein" evidence="6">
    <location>
        <begin position="26"/>
        <end position="484"/>
    </location>
</feature>
<dbReference type="InterPro" id="IPR013783">
    <property type="entry name" value="Ig-like_fold"/>
</dbReference>
<dbReference type="CDD" id="cd00146">
    <property type="entry name" value="PKD"/>
    <property type="match status" value="4"/>
</dbReference>
<evidence type="ECO:0000256" key="1">
    <source>
        <dbReference type="ARBA" id="ARBA00004141"/>
    </source>
</evidence>
<keyword evidence="2" id="KW-0812">Transmembrane</keyword>
<feature type="signal peptide" evidence="6">
    <location>
        <begin position="1"/>
        <end position="25"/>
    </location>
</feature>
<dbReference type="SMART" id="SM00089">
    <property type="entry name" value="PKD"/>
    <property type="match status" value="4"/>
</dbReference>